<dbReference type="Gene3D" id="3.30.1130.10">
    <property type="match status" value="1"/>
</dbReference>
<protein>
    <recommendedName>
        <fullName evidence="6">7,8-dihydroneopterin aldolase</fullName>
        <ecNumber evidence="6">4.1.2.25</ecNumber>
    </recommendedName>
</protein>
<comment type="similarity">
    <text evidence="3 6">Belongs to the DHNA family.</text>
</comment>
<feature type="compositionally biased region" description="Basic residues" evidence="7">
    <location>
        <begin position="56"/>
        <end position="68"/>
    </location>
</feature>
<keyword evidence="10" id="KW-1185">Reference proteome</keyword>
<dbReference type="SUPFAM" id="SSF55620">
    <property type="entry name" value="Tetrahydrobiopterin biosynthesis enzymes-like"/>
    <property type="match status" value="1"/>
</dbReference>
<evidence type="ECO:0000256" key="3">
    <source>
        <dbReference type="ARBA" id="ARBA00005708"/>
    </source>
</evidence>
<feature type="region of interest" description="Disordered" evidence="7">
    <location>
        <begin position="1"/>
        <end position="86"/>
    </location>
</feature>
<evidence type="ECO:0000256" key="7">
    <source>
        <dbReference type="SAM" id="MobiDB-lite"/>
    </source>
</evidence>
<dbReference type="Proteomes" id="UP000437736">
    <property type="component" value="Unassembled WGS sequence"/>
</dbReference>
<evidence type="ECO:0000256" key="4">
    <source>
        <dbReference type="ARBA" id="ARBA00022909"/>
    </source>
</evidence>
<evidence type="ECO:0000313" key="9">
    <source>
        <dbReference type="EMBL" id="MST34719.1"/>
    </source>
</evidence>
<dbReference type="InterPro" id="IPR006156">
    <property type="entry name" value="Dihydroneopterin_aldolase"/>
</dbReference>
<dbReference type="EMBL" id="WJHE01001174">
    <property type="protein sequence ID" value="MST34719.1"/>
    <property type="molecule type" value="Genomic_DNA"/>
</dbReference>
<feature type="non-terminal residue" evidence="9">
    <location>
        <position position="170"/>
    </location>
</feature>
<organism evidence="9 10">
    <name type="scientific">Acidiferrimicrobium australe</name>
    <dbReference type="NCBI Taxonomy" id="2664430"/>
    <lineage>
        <taxon>Bacteria</taxon>
        <taxon>Bacillati</taxon>
        <taxon>Actinomycetota</taxon>
        <taxon>Acidimicrobiia</taxon>
        <taxon>Acidimicrobiales</taxon>
        <taxon>Acidimicrobiaceae</taxon>
        <taxon>Acidiferrimicrobium</taxon>
    </lineage>
</organism>
<sequence length="170" mass="17991">MDQRRRAGAGPPGGAQRPPDGRGRRLPALVGDDPVERPGDRRGGAHPPAPDGLRRPPPRRGRPHPGRPRPRDAELLTDVGPATSGADRIELRGLRVLGTHGVLPEERSRPQPFEIDLDVFADLRVAGRSDDLADTIDYGAVATAAAAAVEGPHADLLEHLAERVAEAALG</sequence>
<accession>A0ABW9QZ39</accession>
<evidence type="ECO:0000259" key="8">
    <source>
        <dbReference type="SMART" id="SM00905"/>
    </source>
</evidence>
<evidence type="ECO:0000256" key="6">
    <source>
        <dbReference type="RuleBase" id="RU362079"/>
    </source>
</evidence>
<feature type="domain" description="Dihydroneopterin aldolase/epimerase" evidence="8">
    <location>
        <begin position="89"/>
        <end position="170"/>
    </location>
</feature>
<proteinExistence type="inferred from homology"/>
<keyword evidence="4 6" id="KW-0289">Folate biosynthesis</keyword>
<dbReference type="GO" id="GO:0004150">
    <property type="term" value="F:dihydroneopterin aldolase activity"/>
    <property type="evidence" value="ECO:0007669"/>
    <property type="project" value="UniProtKB-EC"/>
</dbReference>
<name>A0ABW9QZ39_9ACTN</name>
<reference evidence="9 10" key="1">
    <citation type="submission" date="2019-11" db="EMBL/GenBank/DDBJ databases">
        <title>Acidiferrimicrobium australis gen. nov., sp. nov., an acidophilic and obligately heterotrophic, member of the Actinobacteria that catalyses dissimilatory oxido- reduction of iron isolated from metal-rich acidic water in Chile.</title>
        <authorList>
            <person name="Gonzalez D."/>
            <person name="Huber K."/>
            <person name="Hedrich S."/>
            <person name="Rojas-Villalobos C."/>
            <person name="Quatrini R."/>
            <person name="Dinamarca M.A."/>
            <person name="Schwarz A."/>
            <person name="Canales C."/>
            <person name="Nancucheo I."/>
        </authorList>
    </citation>
    <scope>NUCLEOTIDE SEQUENCE [LARGE SCALE GENOMIC DNA]</scope>
    <source>
        <strain evidence="9 10">USS-CCA1</strain>
    </source>
</reference>
<evidence type="ECO:0000313" key="10">
    <source>
        <dbReference type="Proteomes" id="UP000437736"/>
    </source>
</evidence>
<evidence type="ECO:0000256" key="1">
    <source>
        <dbReference type="ARBA" id="ARBA00001353"/>
    </source>
</evidence>
<gene>
    <name evidence="9" type="primary">folB</name>
    <name evidence="9" type="ORF">GHK86_18570</name>
</gene>
<dbReference type="NCBIfam" id="TIGR00525">
    <property type="entry name" value="folB"/>
    <property type="match status" value="1"/>
</dbReference>
<dbReference type="NCBIfam" id="TIGR00526">
    <property type="entry name" value="folB_dom"/>
    <property type="match status" value="1"/>
</dbReference>
<dbReference type="Pfam" id="PF02152">
    <property type="entry name" value="FolB"/>
    <property type="match status" value="1"/>
</dbReference>
<dbReference type="InterPro" id="IPR043133">
    <property type="entry name" value="GTP-CH-I_C/QueF"/>
</dbReference>
<comment type="function">
    <text evidence="6">Catalyzes the conversion of 7,8-dihydroneopterin to 6-hydroxymethyl-7,8-dihydropterin.</text>
</comment>
<comment type="pathway">
    <text evidence="2 6">Cofactor biosynthesis; tetrahydrofolate biosynthesis; 2-amino-4-hydroxy-6-hydroxymethyl-7,8-dihydropteridine diphosphate from 7,8-dihydroneopterin triphosphate: step 3/4.</text>
</comment>
<feature type="compositionally biased region" description="Basic and acidic residues" evidence="7">
    <location>
        <begin position="34"/>
        <end position="43"/>
    </location>
</feature>
<comment type="catalytic activity">
    <reaction evidence="1 6">
        <text>7,8-dihydroneopterin = 6-hydroxymethyl-7,8-dihydropterin + glycolaldehyde</text>
        <dbReference type="Rhea" id="RHEA:10540"/>
        <dbReference type="ChEBI" id="CHEBI:17001"/>
        <dbReference type="ChEBI" id="CHEBI:17071"/>
        <dbReference type="ChEBI" id="CHEBI:44841"/>
        <dbReference type="EC" id="4.1.2.25"/>
    </reaction>
</comment>
<evidence type="ECO:0000256" key="2">
    <source>
        <dbReference type="ARBA" id="ARBA00005013"/>
    </source>
</evidence>
<evidence type="ECO:0000256" key="5">
    <source>
        <dbReference type="ARBA" id="ARBA00023239"/>
    </source>
</evidence>
<dbReference type="InterPro" id="IPR006157">
    <property type="entry name" value="FolB_dom"/>
</dbReference>
<dbReference type="SMART" id="SM00905">
    <property type="entry name" value="FolB"/>
    <property type="match status" value="1"/>
</dbReference>
<keyword evidence="5 6" id="KW-0456">Lyase</keyword>
<comment type="caution">
    <text evidence="9">The sequence shown here is derived from an EMBL/GenBank/DDBJ whole genome shotgun (WGS) entry which is preliminary data.</text>
</comment>
<dbReference type="PANTHER" id="PTHR42844">
    <property type="entry name" value="DIHYDRONEOPTERIN ALDOLASE 1-RELATED"/>
    <property type="match status" value="1"/>
</dbReference>
<dbReference type="EC" id="4.1.2.25" evidence="6"/>
<dbReference type="PANTHER" id="PTHR42844:SF1">
    <property type="entry name" value="DIHYDRONEOPTERIN ALDOLASE 1-RELATED"/>
    <property type="match status" value="1"/>
</dbReference>